<accession>A0ABQ3R910</accession>
<proteinExistence type="inferred from homology"/>
<organism evidence="4 5">
    <name type="scientific">Streptomyces rubradiris</name>
    <name type="common">Streptomyces achromogenes subsp. rubradiris</name>
    <dbReference type="NCBI Taxonomy" id="285531"/>
    <lineage>
        <taxon>Bacteria</taxon>
        <taxon>Bacillati</taxon>
        <taxon>Actinomycetota</taxon>
        <taxon>Actinomycetes</taxon>
        <taxon>Kitasatosporales</taxon>
        <taxon>Streptomycetaceae</taxon>
        <taxon>Streptomyces</taxon>
    </lineage>
</organism>
<protein>
    <submittedName>
        <fullName evidence="4">Ribosylglycohydrolase</fullName>
    </submittedName>
</protein>
<sequence>MEQRTGRVIATVVGAAVGDALGAPFEFGPPGAFSARFPEPGCGGEMCGGGGWEPGEATDDTQMAVLVAESLLRQGKLDLPDIFARFQRWAAAEPKDIGLQTEDVLTNGMPWDLAAALHFQVNRRAAGNGSLMRASTSAVCFARAGRTATMDAARRIAALTHGDRAAWEGTAIFHELVRLALEGADPLAALPGVPAAVHPDHRRRYGTVLAADWHPEQATEFNGAVWPCLGTAVWALRTTTTFEDALRAAVDVGGDTDTVAAVTGGLAGACHGWEAIPARWTDPLHVPLPGFGGRVLRSADLADLAHRLGAGLERPAVPRRWVPRPPCRPRRRGRRTGRPSPSTGG</sequence>
<keyword evidence="5" id="KW-1185">Reference proteome</keyword>
<evidence type="ECO:0000256" key="1">
    <source>
        <dbReference type="ARBA" id="ARBA00010702"/>
    </source>
</evidence>
<dbReference type="PANTHER" id="PTHR16222:SF24">
    <property type="entry name" value="ADP-RIBOSYLHYDROLASE ARH3"/>
    <property type="match status" value="1"/>
</dbReference>
<evidence type="ECO:0000313" key="4">
    <source>
        <dbReference type="EMBL" id="GHI52335.1"/>
    </source>
</evidence>
<evidence type="ECO:0000256" key="2">
    <source>
        <dbReference type="ARBA" id="ARBA00022801"/>
    </source>
</evidence>
<feature type="compositionally biased region" description="Basic residues" evidence="3">
    <location>
        <begin position="327"/>
        <end position="337"/>
    </location>
</feature>
<reference evidence="5" key="1">
    <citation type="submission" date="2023-07" db="EMBL/GenBank/DDBJ databases">
        <title>Whole genome shotgun sequence of Streptomyces achromogenes subsp. rubradiris NBRC 14000.</title>
        <authorList>
            <person name="Komaki H."/>
            <person name="Tamura T."/>
        </authorList>
    </citation>
    <scope>NUCLEOTIDE SEQUENCE [LARGE SCALE GENOMIC DNA]</scope>
    <source>
        <strain evidence="5">NBRC 14000</strain>
    </source>
</reference>
<dbReference type="Proteomes" id="UP000646738">
    <property type="component" value="Unassembled WGS sequence"/>
</dbReference>
<feature type="region of interest" description="Disordered" evidence="3">
    <location>
        <begin position="318"/>
        <end position="345"/>
    </location>
</feature>
<dbReference type="Pfam" id="PF03747">
    <property type="entry name" value="ADP_ribosyl_GH"/>
    <property type="match status" value="1"/>
</dbReference>
<dbReference type="InterPro" id="IPR036705">
    <property type="entry name" value="Ribosyl_crysJ1_sf"/>
</dbReference>
<evidence type="ECO:0000313" key="5">
    <source>
        <dbReference type="Proteomes" id="UP000646738"/>
    </source>
</evidence>
<comment type="caution">
    <text evidence="4">The sequence shown here is derived from an EMBL/GenBank/DDBJ whole genome shotgun (WGS) entry which is preliminary data.</text>
</comment>
<dbReference type="InterPro" id="IPR050792">
    <property type="entry name" value="ADP-ribosylglycohydrolase"/>
</dbReference>
<dbReference type="SUPFAM" id="SSF101478">
    <property type="entry name" value="ADP-ribosylglycohydrolase"/>
    <property type="match status" value="1"/>
</dbReference>
<dbReference type="Gene3D" id="1.10.4080.10">
    <property type="entry name" value="ADP-ribosylation/Crystallin J1"/>
    <property type="match status" value="1"/>
</dbReference>
<evidence type="ECO:0000256" key="3">
    <source>
        <dbReference type="SAM" id="MobiDB-lite"/>
    </source>
</evidence>
<dbReference type="InterPro" id="IPR005502">
    <property type="entry name" value="Ribosyl_crysJ1"/>
</dbReference>
<comment type="similarity">
    <text evidence="1">Belongs to the ADP-ribosylglycohydrolase family.</text>
</comment>
<name>A0ABQ3R910_STRRR</name>
<gene>
    <name evidence="4" type="ORF">Srubr_21810</name>
</gene>
<dbReference type="PANTHER" id="PTHR16222">
    <property type="entry name" value="ADP-RIBOSYLGLYCOHYDROLASE"/>
    <property type="match status" value="1"/>
</dbReference>
<dbReference type="EMBL" id="BNEA01000007">
    <property type="protein sequence ID" value="GHI52335.1"/>
    <property type="molecule type" value="Genomic_DNA"/>
</dbReference>
<keyword evidence="2" id="KW-0378">Hydrolase</keyword>
<dbReference type="RefSeq" id="WP_189991004.1">
    <property type="nucleotide sequence ID" value="NZ_BNCB01000003.1"/>
</dbReference>